<dbReference type="NCBIfam" id="TIGR02024">
    <property type="entry name" value="FtcD"/>
    <property type="match status" value="1"/>
</dbReference>
<keyword evidence="7" id="KW-0290">Folate-binding</keyword>
<dbReference type="PANTHER" id="PTHR12234">
    <property type="entry name" value="FORMIMINOTRANSFERASE-CYCLODEAMINASE"/>
    <property type="match status" value="1"/>
</dbReference>
<accession>A0A837I8K2</accession>
<dbReference type="AlphaFoldDB" id="A0A837I8K2"/>
<dbReference type="GO" id="GO:0019556">
    <property type="term" value="P:L-histidine catabolic process to glutamate and formamide"/>
    <property type="evidence" value="ECO:0007669"/>
    <property type="project" value="UniProtKB-UniPathway"/>
</dbReference>
<gene>
    <name evidence="10" type="ORF">UW20_C0004G0063</name>
</gene>
<dbReference type="InterPro" id="IPR022384">
    <property type="entry name" value="FormiminoTrfase_cat_dom_sf"/>
</dbReference>
<evidence type="ECO:0000256" key="1">
    <source>
        <dbReference type="ARBA" id="ARBA00004496"/>
    </source>
</evidence>
<dbReference type="InterPro" id="IPR004227">
    <property type="entry name" value="Formiminotransferase_cat"/>
</dbReference>
<dbReference type="SMART" id="SM01222">
    <property type="entry name" value="FTCD_N"/>
    <property type="match status" value="1"/>
</dbReference>
<protein>
    <recommendedName>
        <fullName evidence="3">glutamate formimidoyltransferase</fullName>
        <ecNumber evidence="3">2.1.2.5</ecNumber>
    </recommendedName>
</protein>
<sequence length="292" mass="32156">MQKIVECVPNFSEGKDLKTINSIFDAAKSVKSVRVFELEYNKDHNRCLFTIVGKPEDVLSSAYESIKTATKLIDMEKHKGEHPRIGATDVVPFTPVSGVAMEECVELANKLGKKVGEELGIPVFLYEEAAARPENRNLADVRKGEYEGLKVKMNKPDFGPSEMHPTAGAVVVGARKYLVAFNVNLDTHDIEIAKKIAGVIREKNGGLAGLKALGFEVDGMAQVSMNLVDYEKNNFDDAYRAVETEAGKMGITIKSSEIYGMIPLESLVGAVKTTFKADTFKSDQVLEKRLYE</sequence>
<evidence type="ECO:0000256" key="4">
    <source>
        <dbReference type="ARBA" id="ARBA00022490"/>
    </source>
</evidence>
<dbReference type="InterPro" id="IPR051623">
    <property type="entry name" value="FTCD"/>
</dbReference>
<organism evidence="10 11">
    <name type="scientific">Candidatus Woesebacteria bacterium GW2011_GWB1_44_11</name>
    <dbReference type="NCBI Taxonomy" id="1618579"/>
    <lineage>
        <taxon>Bacteria</taxon>
        <taxon>Candidatus Woeseibacteriota</taxon>
    </lineage>
</organism>
<keyword evidence="5 10" id="KW-0808">Transferase</keyword>
<dbReference type="InterPro" id="IPR012886">
    <property type="entry name" value="Formiminotransferase_N"/>
</dbReference>
<comment type="caution">
    <text evidence="10">The sequence shown here is derived from an EMBL/GenBank/DDBJ whole genome shotgun (WGS) entry which is preliminary data.</text>
</comment>
<evidence type="ECO:0000256" key="3">
    <source>
        <dbReference type="ARBA" id="ARBA00012252"/>
    </source>
</evidence>
<proteinExistence type="predicted"/>
<keyword evidence="4" id="KW-0963">Cytoplasm</keyword>
<evidence type="ECO:0000313" key="11">
    <source>
        <dbReference type="Proteomes" id="UP000034012"/>
    </source>
</evidence>
<dbReference type="InterPro" id="IPR013802">
    <property type="entry name" value="Formiminotransferase_C"/>
</dbReference>
<dbReference type="PANTHER" id="PTHR12234:SF8">
    <property type="entry name" value="FORMIMINOTRANSFERASE-CYCLODEAMINASE"/>
    <property type="match status" value="1"/>
</dbReference>
<dbReference type="GO" id="GO:0005737">
    <property type="term" value="C:cytoplasm"/>
    <property type="evidence" value="ECO:0007669"/>
    <property type="project" value="UniProtKB-SubCell"/>
</dbReference>
<dbReference type="SMART" id="SM01221">
    <property type="entry name" value="FTCD"/>
    <property type="match status" value="1"/>
</dbReference>
<dbReference type="GO" id="GO:0030409">
    <property type="term" value="F:glutamate formimidoyltransferase activity"/>
    <property type="evidence" value="ECO:0007669"/>
    <property type="project" value="UniProtKB-EC"/>
</dbReference>
<dbReference type="EC" id="2.1.2.5" evidence="3"/>
<evidence type="ECO:0000256" key="6">
    <source>
        <dbReference type="ARBA" id="ARBA00022808"/>
    </source>
</evidence>
<evidence type="ECO:0000259" key="8">
    <source>
        <dbReference type="SMART" id="SM01221"/>
    </source>
</evidence>
<dbReference type="Pfam" id="PF02971">
    <property type="entry name" value="FTCD"/>
    <property type="match status" value="1"/>
</dbReference>
<keyword evidence="6" id="KW-0369">Histidine metabolism</keyword>
<dbReference type="GO" id="GO:0019557">
    <property type="term" value="P:L-histidine catabolic process to glutamate and formate"/>
    <property type="evidence" value="ECO:0007669"/>
    <property type="project" value="UniProtKB-UniPathway"/>
</dbReference>
<dbReference type="Gene3D" id="3.30.990.10">
    <property type="entry name" value="Formiminotransferase, N-terminal subdomain"/>
    <property type="match status" value="1"/>
</dbReference>
<dbReference type="InterPro" id="IPR037070">
    <property type="entry name" value="Formiminotransferase_C_sf"/>
</dbReference>
<reference evidence="10 11" key="1">
    <citation type="journal article" date="2015" name="Nature">
        <title>rRNA introns, odd ribosomes, and small enigmatic genomes across a large radiation of phyla.</title>
        <authorList>
            <person name="Brown C.T."/>
            <person name="Hug L.A."/>
            <person name="Thomas B.C."/>
            <person name="Sharon I."/>
            <person name="Castelle C.J."/>
            <person name="Singh A."/>
            <person name="Wilkins M.J."/>
            <person name="Williams K.H."/>
            <person name="Banfield J.F."/>
        </authorList>
    </citation>
    <scope>NUCLEOTIDE SEQUENCE [LARGE SCALE GENOMIC DNA]</scope>
</reference>
<comment type="subcellular location">
    <subcellularLocation>
        <location evidence="1">Cytoplasm</location>
    </subcellularLocation>
</comment>
<dbReference type="EMBL" id="LCHK01000004">
    <property type="protein sequence ID" value="KKT33229.1"/>
    <property type="molecule type" value="Genomic_DNA"/>
</dbReference>
<name>A0A837I8K2_9BACT</name>
<dbReference type="GO" id="GO:0005542">
    <property type="term" value="F:folic acid binding"/>
    <property type="evidence" value="ECO:0007669"/>
    <property type="project" value="UniProtKB-KW"/>
</dbReference>
<evidence type="ECO:0000259" key="9">
    <source>
        <dbReference type="SMART" id="SM01222"/>
    </source>
</evidence>
<dbReference type="Pfam" id="PF07837">
    <property type="entry name" value="FTCD_N"/>
    <property type="match status" value="1"/>
</dbReference>
<dbReference type="SUPFAM" id="SSF55116">
    <property type="entry name" value="Formiminotransferase domain of formiminotransferase-cyclodeaminase"/>
    <property type="match status" value="2"/>
</dbReference>
<dbReference type="Proteomes" id="UP000034012">
    <property type="component" value="Unassembled WGS sequence"/>
</dbReference>
<evidence type="ECO:0000313" key="10">
    <source>
        <dbReference type="EMBL" id="KKT33229.1"/>
    </source>
</evidence>
<evidence type="ECO:0000256" key="5">
    <source>
        <dbReference type="ARBA" id="ARBA00022679"/>
    </source>
</evidence>
<evidence type="ECO:0000256" key="2">
    <source>
        <dbReference type="ARBA" id="ARBA00005082"/>
    </source>
</evidence>
<comment type="pathway">
    <text evidence="2">Amino-acid degradation; L-histidine degradation into L-glutamate; L-glutamate from N-formimidoyl-L-glutamate (transferase route): step 1/1.</text>
</comment>
<dbReference type="InterPro" id="IPR037064">
    <property type="entry name" value="Formiminotransferase_N_sf"/>
</dbReference>
<dbReference type="Gene3D" id="3.30.70.670">
    <property type="entry name" value="Formiminotransferase, C-terminal subdomain"/>
    <property type="match status" value="1"/>
</dbReference>
<dbReference type="UniPathway" id="UPA00379">
    <property type="reaction ID" value="UER00555"/>
</dbReference>
<evidence type="ECO:0000256" key="7">
    <source>
        <dbReference type="ARBA" id="ARBA00022954"/>
    </source>
</evidence>
<feature type="domain" description="Formiminotransferase N-terminal subdomain" evidence="9">
    <location>
        <begin position="3"/>
        <end position="176"/>
    </location>
</feature>
<feature type="domain" description="Formiminotransferase C-terminal subdomain" evidence="8">
    <location>
        <begin position="177"/>
        <end position="289"/>
    </location>
</feature>